<dbReference type="InterPro" id="IPR019984">
    <property type="entry name" value="Ribosomal_uS17_bact/chlr"/>
</dbReference>
<dbReference type="GO" id="GO:0006412">
    <property type="term" value="P:translation"/>
    <property type="evidence" value="ECO:0007669"/>
    <property type="project" value="InterPro"/>
</dbReference>
<dbReference type="PRINTS" id="PR00973">
    <property type="entry name" value="RIBOSOMALS17"/>
</dbReference>
<dbReference type="InterPro" id="IPR000266">
    <property type="entry name" value="Ribosomal_uS17"/>
</dbReference>
<dbReference type="PROSITE" id="PS00056">
    <property type="entry name" value="RIBOSOMAL_S17"/>
    <property type="match status" value="1"/>
</dbReference>
<dbReference type="GO" id="GO:0019843">
    <property type="term" value="F:rRNA binding"/>
    <property type="evidence" value="ECO:0007669"/>
    <property type="project" value="UniProtKB-KW"/>
</dbReference>
<dbReference type="PANTHER" id="PTHR10744:SF1">
    <property type="entry name" value="SMALL RIBOSOMAL SUBUNIT PROTEIN US17M"/>
    <property type="match status" value="1"/>
</dbReference>
<keyword evidence="4" id="KW-0689">Ribosomal protein</keyword>
<comment type="similarity">
    <text evidence="1">Belongs to the universal ribosomal protein uS17 family.</text>
</comment>
<dbReference type="InterPro" id="IPR019979">
    <property type="entry name" value="Ribosomal_uS17_CS"/>
</dbReference>
<evidence type="ECO:0000256" key="4">
    <source>
        <dbReference type="ARBA" id="ARBA00022980"/>
    </source>
</evidence>
<dbReference type="PANTHER" id="PTHR10744">
    <property type="entry name" value="40S RIBOSOMAL PROTEIN S11 FAMILY MEMBER"/>
    <property type="match status" value="1"/>
</dbReference>
<dbReference type="Gene3D" id="2.40.50.140">
    <property type="entry name" value="Nucleic acid-binding proteins"/>
    <property type="match status" value="1"/>
</dbReference>
<reference evidence="6" key="1">
    <citation type="submission" date="2018-05" db="EMBL/GenBank/DDBJ databases">
        <authorList>
            <person name="Lanie J.A."/>
            <person name="Ng W.-L."/>
            <person name="Kazmierczak K.M."/>
            <person name="Andrzejewski T.M."/>
            <person name="Davidsen T.M."/>
            <person name="Wayne K.J."/>
            <person name="Tettelin H."/>
            <person name="Glass J.I."/>
            <person name="Rusch D."/>
            <person name="Podicherti R."/>
            <person name="Tsui H.-C.T."/>
            <person name="Winkler M.E."/>
        </authorList>
    </citation>
    <scope>NUCLEOTIDE SEQUENCE</scope>
</reference>
<gene>
    <name evidence="6" type="ORF">METZ01_LOCUS27552</name>
</gene>
<evidence type="ECO:0008006" key="7">
    <source>
        <dbReference type="Google" id="ProtNLM"/>
    </source>
</evidence>
<proteinExistence type="inferred from homology"/>
<evidence type="ECO:0000256" key="3">
    <source>
        <dbReference type="ARBA" id="ARBA00022884"/>
    </source>
</evidence>
<dbReference type="Pfam" id="PF00366">
    <property type="entry name" value="Ribosomal_S17"/>
    <property type="match status" value="1"/>
</dbReference>
<dbReference type="HAMAP" id="MF_01345_B">
    <property type="entry name" value="Ribosomal_uS17_B"/>
    <property type="match status" value="1"/>
</dbReference>
<dbReference type="GO" id="GO:0003735">
    <property type="term" value="F:structural constituent of ribosome"/>
    <property type="evidence" value="ECO:0007669"/>
    <property type="project" value="InterPro"/>
</dbReference>
<dbReference type="SUPFAM" id="SSF50249">
    <property type="entry name" value="Nucleic acid-binding proteins"/>
    <property type="match status" value="1"/>
</dbReference>
<dbReference type="NCBIfam" id="NF004123">
    <property type="entry name" value="PRK05610.1"/>
    <property type="match status" value="1"/>
</dbReference>
<dbReference type="NCBIfam" id="TIGR03635">
    <property type="entry name" value="uS17_bact"/>
    <property type="match status" value="1"/>
</dbReference>
<evidence type="ECO:0000313" key="6">
    <source>
        <dbReference type="EMBL" id="SUZ74698.1"/>
    </source>
</evidence>
<accession>A0A381Q6W4</accession>
<name>A0A381Q6W4_9ZZZZ</name>
<keyword evidence="5" id="KW-0687">Ribonucleoprotein</keyword>
<dbReference type="AlphaFoldDB" id="A0A381Q6W4"/>
<dbReference type="EMBL" id="UINC01001219">
    <property type="protein sequence ID" value="SUZ74698.1"/>
    <property type="molecule type" value="Genomic_DNA"/>
</dbReference>
<evidence type="ECO:0000256" key="5">
    <source>
        <dbReference type="ARBA" id="ARBA00023274"/>
    </source>
</evidence>
<dbReference type="InterPro" id="IPR012340">
    <property type="entry name" value="NA-bd_OB-fold"/>
</dbReference>
<sequence>MATKAEVTGVVVSSKMEKSVVVAVQRQVRHPLYGKIQRRTSKFVAHNTVDDIKVGDRVSLAETRPLSRRKRWVVTRVIERAK</sequence>
<dbReference type="GO" id="GO:0022627">
    <property type="term" value="C:cytosolic small ribosomal subunit"/>
    <property type="evidence" value="ECO:0007669"/>
    <property type="project" value="TreeGrafter"/>
</dbReference>
<keyword evidence="3" id="KW-0694">RNA-binding</keyword>
<organism evidence="6">
    <name type="scientific">marine metagenome</name>
    <dbReference type="NCBI Taxonomy" id="408172"/>
    <lineage>
        <taxon>unclassified sequences</taxon>
        <taxon>metagenomes</taxon>
        <taxon>ecological metagenomes</taxon>
    </lineage>
</organism>
<keyword evidence="2" id="KW-0699">rRNA-binding</keyword>
<protein>
    <recommendedName>
        <fullName evidence="7">30S ribosomal protein S17</fullName>
    </recommendedName>
</protein>
<evidence type="ECO:0000256" key="1">
    <source>
        <dbReference type="ARBA" id="ARBA00010254"/>
    </source>
</evidence>
<dbReference type="CDD" id="cd00364">
    <property type="entry name" value="Ribosomal_uS17"/>
    <property type="match status" value="1"/>
</dbReference>
<evidence type="ECO:0000256" key="2">
    <source>
        <dbReference type="ARBA" id="ARBA00022730"/>
    </source>
</evidence>